<sequence length="104" mass="11837">MRACGPFLLLQHLLRKIVHFQLHQISYFHRRRWDALVTSHGLQVSMGAIARGSAPRGRRMKPSPLAYVDRGVFHDHDHGLALDSDLRPARDLDVVLVSKQIVPL</sequence>
<evidence type="ECO:0000313" key="2">
    <source>
        <dbReference type="Proteomes" id="UP000299102"/>
    </source>
</evidence>
<accession>A0A4C2AFC6</accession>
<protein>
    <submittedName>
        <fullName evidence="1">Uncharacterized protein</fullName>
    </submittedName>
</protein>
<name>A0A4C2AFC6_EUMVA</name>
<dbReference type="Proteomes" id="UP000299102">
    <property type="component" value="Unassembled WGS sequence"/>
</dbReference>
<evidence type="ECO:0000313" key="1">
    <source>
        <dbReference type="EMBL" id="GBP97829.1"/>
    </source>
</evidence>
<comment type="caution">
    <text evidence="1">The sequence shown here is derived from an EMBL/GenBank/DDBJ whole genome shotgun (WGS) entry which is preliminary data.</text>
</comment>
<reference evidence="1 2" key="1">
    <citation type="journal article" date="2019" name="Commun. Biol.">
        <title>The bagworm genome reveals a unique fibroin gene that provides high tensile strength.</title>
        <authorList>
            <person name="Kono N."/>
            <person name="Nakamura H."/>
            <person name="Ohtoshi R."/>
            <person name="Tomita M."/>
            <person name="Numata K."/>
            <person name="Arakawa K."/>
        </authorList>
    </citation>
    <scope>NUCLEOTIDE SEQUENCE [LARGE SCALE GENOMIC DNA]</scope>
</reference>
<gene>
    <name evidence="1" type="ORF">EVAR_95643_1</name>
</gene>
<organism evidence="1 2">
    <name type="scientific">Eumeta variegata</name>
    <name type="common">Bagworm moth</name>
    <name type="synonym">Eumeta japonica</name>
    <dbReference type="NCBI Taxonomy" id="151549"/>
    <lineage>
        <taxon>Eukaryota</taxon>
        <taxon>Metazoa</taxon>
        <taxon>Ecdysozoa</taxon>
        <taxon>Arthropoda</taxon>
        <taxon>Hexapoda</taxon>
        <taxon>Insecta</taxon>
        <taxon>Pterygota</taxon>
        <taxon>Neoptera</taxon>
        <taxon>Endopterygota</taxon>
        <taxon>Lepidoptera</taxon>
        <taxon>Glossata</taxon>
        <taxon>Ditrysia</taxon>
        <taxon>Tineoidea</taxon>
        <taxon>Psychidae</taxon>
        <taxon>Oiketicinae</taxon>
        <taxon>Eumeta</taxon>
    </lineage>
</organism>
<dbReference type="AlphaFoldDB" id="A0A4C2AFC6"/>
<keyword evidence="2" id="KW-1185">Reference proteome</keyword>
<proteinExistence type="predicted"/>
<dbReference type="EMBL" id="BGZK01003012">
    <property type="protein sequence ID" value="GBP97829.1"/>
    <property type="molecule type" value="Genomic_DNA"/>
</dbReference>